<evidence type="ECO:0000313" key="2">
    <source>
        <dbReference type="EMBL" id="GAX03447.1"/>
    </source>
</evidence>
<feature type="transmembrane region" description="Helical" evidence="1">
    <location>
        <begin position="12"/>
        <end position="29"/>
    </location>
</feature>
<dbReference type="EMBL" id="BCMH01000006">
    <property type="protein sequence ID" value="GAX03447.1"/>
    <property type="molecule type" value="Genomic_DNA"/>
</dbReference>
<dbReference type="AlphaFoldDB" id="A0A1Z5INW4"/>
<dbReference type="Proteomes" id="UP000198430">
    <property type="component" value="Unassembled WGS sequence"/>
</dbReference>
<keyword evidence="1" id="KW-0472">Membrane</keyword>
<evidence type="ECO:0000256" key="1">
    <source>
        <dbReference type="SAM" id="Phobius"/>
    </source>
</evidence>
<dbReference type="RefSeq" id="WP_089088421.1">
    <property type="nucleotide sequence ID" value="NZ_BCMH01000006.1"/>
</dbReference>
<proteinExistence type="predicted"/>
<keyword evidence="1" id="KW-0812">Transmembrane</keyword>
<name>A0A1Z5INW4_9LACO</name>
<gene>
    <name evidence="2" type="ORF">IWT140_01050</name>
</gene>
<reference evidence="2 3" key="1">
    <citation type="submission" date="2015-11" db="EMBL/GenBank/DDBJ databases">
        <title>Draft genome sequences of new species of the genus Lactobacillus isolated from orchardgrass silage.</title>
        <authorList>
            <person name="Tohno M."/>
            <person name="Tanizawa Y."/>
            <person name="Arita M."/>
        </authorList>
    </citation>
    <scope>NUCLEOTIDE SEQUENCE [LARGE SCALE GENOMIC DNA]</scope>
    <source>
        <strain evidence="2 3">IWT140</strain>
    </source>
</reference>
<feature type="transmembrane region" description="Helical" evidence="1">
    <location>
        <begin position="49"/>
        <end position="69"/>
    </location>
</feature>
<evidence type="ECO:0000313" key="3">
    <source>
        <dbReference type="Proteomes" id="UP000198430"/>
    </source>
</evidence>
<sequence length="181" mass="20672">MKKRSINGKQLFIGPRPVILALIAIPIVIGSALKLPWFDFNNGSNDGWLGFWGGYLASVITIVGVYWQVRKQINADKTKDRLAKRPTYIALRYNWNINSAEKIALFNDVASPQLRKNTKNFTDTTILKNHTIPTLINATSHDLYNVIIFGTFERYTETENLFDSKLENVDSTKRYTSFPNI</sequence>
<keyword evidence="3" id="KW-1185">Reference proteome</keyword>
<keyword evidence="1" id="KW-1133">Transmembrane helix</keyword>
<protein>
    <submittedName>
        <fullName evidence="2">Uncharacterized protein</fullName>
    </submittedName>
</protein>
<accession>A0A1Z5INW4</accession>
<comment type="caution">
    <text evidence="2">The sequence shown here is derived from an EMBL/GenBank/DDBJ whole genome shotgun (WGS) entry which is preliminary data.</text>
</comment>
<organism evidence="2 3">
    <name type="scientific">Secundilactobacillus pentosiphilus</name>
    <dbReference type="NCBI Taxonomy" id="1714682"/>
    <lineage>
        <taxon>Bacteria</taxon>
        <taxon>Bacillati</taxon>
        <taxon>Bacillota</taxon>
        <taxon>Bacilli</taxon>
        <taxon>Lactobacillales</taxon>
        <taxon>Lactobacillaceae</taxon>
        <taxon>Secundilactobacillus</taxon>
    </lineage>
</organism>